<name>A1WU72_HALHL</name>
<dbReference type="Proteomes" id="UP000000647">
    <property type="component" value="Chromosome"/>
</dbReference>
<accession>A1WU72</accession>
<dbReference type="AlphaFoldDB" id="A1WU72"/>
<reference evidence="2 3" key="2">
    <citation type="journal article" date="2013" name="Stand. Genomic Sci.">
        <title>Complete genome sequence of Halorhodospira halophila SL1.</title>
        <authorList>
            <person name="Challacombe J.F."/>
            <person name="Majid S."/>
            <person name="Deole R."/>
            <person name="Brettin T.S."/>
            <person name="Bruce D."/>
            <person name="Delano S.F."/>
            <person name="Detter J.C."/>
            <person name="Gleasner C.D."/>
            <person name="Han C.S."/>
            <person name="Misra M."/>
            <person name="Reitenga K.G."/>
            <person name="Mikhailova N."/>
            <person name="Woyke T."/>
            <person name="Pitluck S."/>
            <person name="Nolan M."/>
            <person name="Land M.L."/>
            <person name="Saunders E."/>
            <person name="Tapia R."/>
            <person name="Lapidus A."/>
            <person name="Ivanova N."/>
            <person name="Hoff W.D."/>
        </authorList>
    </citation>
    <scope>NUCLEOTIDE SEQUENCE [LARGE SCALE GENOMIC DNA]</scope>
    <source>
        <strain evidence="3">DSM 244 / SL1</strain>
    </source>
</reference>
<dbReference type="InterPro" id="IPR000866">
    <property type="entry name" value="AhpC/TSA"/>
</dbReference>
<evidence type="ECO:0000259" key="1">
    <source>
        <dbReference type="PROSITE" id="PS51352"/>
    </source>
</evidence>
<dbReference type="InterPro" id="IPR036249">
    <property type="entry name" value="Thioredoxin-like_sf"/>
</dbReference>
<organism evidence="2 3">
    <name type="scientific">Halorhodospira halophila (strain DSM 244 / SL1)</name>
    <name type="common">Ectothiorhodospira halophila (strain DSM 244 / SL1)</name>
    <dbReference type="NCBI Taxonomy" id="349124"/>
    <lineage>
        <taxon>Bacteria</taxon>
        <taxon>Pseudomonadati</taxon>
        <taxon>Pseudomonadota</taxon>
        <taxon>Gammaproteobacteria</taxon>
        <taxon>Chromatiales</taxon>
        <taxon>Ectothiorhodospiraceae</taxon>
        <taxon>Halorhodospira</taxon>
    </lineage>
</organism>
<dbReference type="EMBL" id="CP000544">
    <property type="protein sequence ID" value="ABM61234.1"/>
    <property type="molecule type" value="Genomic_DNA"/>
</dbReference>
<dbReference type="GO" id="GO:0016491">
    <property type="term" value="F:oxidoreductase activity"/>
    <property type="evidence" value="ECO:0007669"/>
    <property type="project" value="InterPro"/>
</dbReference>
<dbReference type="STRING" id="349124.Hhal_0446"/>
<feature type="domain" description="Thioredoxin" evidence="1">
    <location>
        <begin position="9"/>
        <end position="165"/>
    </location>
</feature>
<sequence length="196" mass="21531">MVRTESTMLPIGTPAPDFTLTDTDGRPVSLREDLAGGEGVLIAFICNHCPFVKHLRDHLAHFGRECQERGIAVAAISANNPETHPDDGPERMAEEKEAAGYTFPYLFDPDQSVAKAYRAACTPDFYLFDAGLKLYYRGRFDDSTPRNDRPITGADLRGAVDALLEGAVPPHPQYPSIGCNIKWREGNEPDYFTAGG</sequence>
<dbReference type="Gene3D" id="3.40.30.10">
    <property type="entry name" value="Glutaredoxin"/>
    <property type="match status" value="1"/>
</dbReference>
<evidence type="ECO:0000313" key="3">
    <source>
        <dbReference type="Proteomes" id="UP000000647"/>
    </source>
</evidence>
<dbReference type="Pfam" id="PF00578">
    <property type="entry name" value="AhpC-TSA"/>
    <property type="match status" value="1"/>
</dbReference>
<gene>
    <name evidence="2" type="ordered locus">Hhal_0446</name>
</gene>
<dbReference type="InterPro" id="IPR047262">
    <property type="entry name" value="PRX-like1"/>
</dbReference>
<dbReference type="eggNOG" id="COG1225">
    <property type="taxonomic scope" value="Bacteria"/>
</dbReference>
<dbReference type="SUPFAM" id="SSF52833">
    <property type="entry name" value="Thioredoxin-like"/>
    <property type="match status" value="1"/>
</dbReference>
<dbReference type="PANTHER" id="PTHR43640:SF1">
    <property type="entry name" value="THIOREDOXIN-DEPENDENT PEROXIREDOXIN"/>
    <property type="match status" value="1"/>
</dbReference>
<dbReference type="RefSeq" id="WP_011813257.1">
    <property type="nucleotide sequence ID" value="NC_008789.1"/>
</dbReference>
<dbReference type="InterPro" id="IPR013766">
    <property type="entry name" value="Thioredoxin_domain"/>
</dbReference>
<dbReference type="PANTHER" id="PTHR43640">
    <property type="entry name" value="OS07G0260300 PROTEIN"/>
    <property type="match status" value="1"/>
</dbReference>
<dbReference type="OrthoDB" id="9809746at2"/>
<dbReference type="KEGG" id="hha:Hhal_0446"/>
<keyword evidence="3" id="KW-1185">Reference proteome</keyword>
<dbReference type="CDD" id="cd02969">
    <property type="entry name" value="PRX_like1"/>
    <property type="match status" value="1"/>
</dbReference>
<proteinExistence type="predicted"/>
<dbReference type="PROSITE" id="PS51352">
    <property type="entry name" value="THIOREDOXIN_2"/>
    <property type="match status" value="1"/>
</dbReference>
<protein>
    <submittedName>
        <fullName evidence="2">Redoxin domain protein</fullName>
    </submittedName>
</protein>
<dbReference type="HOGENOM" id="CLU_076204_1_0_6"/>
<dbReference type="GO" id="GO:0016209">
    <property type="term" value="F:antioxidant activity"/>
    <property type="evidence" value="ECO:0007669"/>
    <property type="project" value="InterPro"/>
</dbReference>
<evidence type="ECO:0000313" key="2">
    <source>
        <dbReference type="EMBL" id="ABM61234.1"/>
    </source>
</evidence>
<reference evidence="3" key="1">
    <citation type="submission" date="2006-12" db="EMBL/GenBank/DDBJ databases">
        <title>Complete sequence of Halorhodospira halophila SL1.</title>
        <authorList>
            <consortium name="US DOE Joint Genome Institute"/>
            <person name="Copeland A."/>
            <person name="Lucas S."/>
            <person name="Lapidus A."/>
            <person name="Barry K."/>
            <person name="Detter J.C."/>
            <person name="Glavina del Rio T."/>
            <person name="Hammon N."/>
            <person name="Israni S."/>
            <person name="Dalin E."/>
            <person name="Tice H."/>
            <person name="Pitluck S."/>
            <person name="Saunders E."/>
            <person name="Brettin T."/>
            <person name="Bruce D."/>
            <person name="Han C."/>
            <person name="Tapia R."/>
            <person name="Schmutz J."/>
            <person name="Larimer F."/>
            <person name="Land M."/>
            <person name="Hauser L."/>
            <person name="Kyrpides N."/>
            <person name="Mikhailova N."/>
            <person name="Hoff W."/>
            <person name="Richardson P."/>
        </authorList>
    </citation>
    <scope>NUCLEOTIDE SEQUENCE [LARGE SCALE GENOMIC DNA]</scope>
    <source>
        <strain evidence="3">DSM 244 / SL1</strain>
    </source>
</reference>